<organism evidence="2 3">
    <name type="scientific">Phyllosticta citricarpa</name>
    <dbReference type="NCBI Taxonomy" id="55181"/>
    <lineage>
        <taxon>Eukaryota</taxon>
        <taxon>Fungi</taxon>
        <taxon>Dikarya</taxon>
        <taxon>Ascomycota</taxon>
        <taxon>Pezizomycotina</taxon>
        <taxon>Dothideomycetes</taxon>
        <taxon>Dothideomycetes incertae sedis</taxon>
        <taxon>Botryosphaeriales</taxon>
        <taxon>Phyllostictaceae</taxon>
        <taxon>Phyllosticta</taxon>
    </lineage>
</organism>
<feature type="compositionally biased region" description="Basic and acidic residues" evidence="1">
    <location>
        <begin position="158"/>
        <end position="176"/>
    </location>
</feature>
<evidence type="ECO:0000256" key="1">
    <source>
        <dbReference type="SAM" id="MobiDB-lite"/>
    </source>
</evidence>
<name>A0ABR1LRA1_9PEZI</name>
<evidence type="ECO:0008006" key="4">
    <source>
        <dbReference type="Google" id="ProtNLM"/>
    </source>
</evidence>
<keyword evidence="3" id="KW-1185">Reference proteome</keyword>
<feature type="region of interest" description="Disordered" evidence="1">
    <location>
        <begin position="129"/>
        <end position="186"/>
    </location>
</feature>
<evidence type="ECO:0000313" key="2">
    <source>
        <dbReference type="EMBL" id="KAK7537704.1"/>
    </source>
</evidence>
<dbReference type="EMBL" id="JBBPDW010000033">
    <property type="protein sequence ID" value="KAK7537704.1"/>
    <property type="molecule type" value="Genomic_DNA"/>
</dbReference>
<dbReference type="Proteomes" id="UP001365128">
    <property type="component" value="Unassembled WGS sequence"/>
</dbReference>
<feature type="region of interest" description="Disordered" evidence="1">
    <location>
        <begin position="66"/>
        <end position="90"/>
    </location>
</feature>
<gene>
    <name evidence="2" type="ORF">IWX46DRAFT_247304</name>
</gene>
<proteinExistence type="predicted"/>
<comment type="caution">
    <text evidence="2">The sequence shown here is derived from an EMBL/GenBank/DDBJ whole genome shotgun (WGS) entry which is preliminary data.</text>
</comment>
<evidence type="ECO:0000313" key="3">
    <source>
        <dbReference type="Proteomes" id="UP001365128"/>
    </source>
</evidence>
<protein>
    <recommendedName>
        <fullName evidence="4">Myb-like domain-containing protein</fullName>
    </recommendedName>
</protein>
<accession>A0ABR1LRA1</accession>
<sequence length="254" mass="28385">MDRVKNFVSQNFKTDLEKFGYWEAFGSLLLTPFEVQQRKYAVYPKPKPVETQAEVNTANDAATNKAEMAKQTSNGKPGQDGQGGDVSFTPTEDATIKEMKDRGDSWRQIAQALKKPQNSVKKRYHEIATPEQKAAAANNAGEKTGEQAKKVQQAPKTKASDGKNKKASEVKTDGNPDRSAPTISPPQYINGLQAVYVRPDDTFSANDLVWFCDAFMHDNAERWIRLASRYYDLTGRRIHPNVIKKKLMESGLPS</sequence>
<reference evidence="2 3" key="1">
    <citation type="submission" date="2024-04" db="EMBL/GenBank/DDBJ databases">
        <title>Phyllosticta paracitricarpa is synonymous to the EU quarantine fungus P. citricarpa based on phylogenomic analyses.</title>
        <authorList>
            <consortium name="Lawrence Berkeley National Laboratory"/>
            <person name="Van Ingen-Buijs V.A."/>
            <person name="Van Westerhoven A.C."/>
            <person name="Haridas S."/>
            <person name="Skiadas P."/>
            <person name="Martin F."/>
            <person name="Groenewald J.Z."/>
            <person name="Crous P.W."/>
            <person name="Seidl M.F."/>
        </authorList>
    </citation>
    <scope>NUCLEOTIDE SEQUENCE [LARGE SCALE GENOMIC DNA]</scope>
    <source>
        <strain evidence="2 3">CBS 122670</strain>
    </source>
</reference>